<name>A0A7K0DJ31_9NOCA</name>
<feature type="transmembrane region" description="Helical" evidence="1">
    <location>
        <begin position="137"/>
        <end position="157"/>
    </location>
</feature>
<keyword evidence="2" id="KW-0732">Signal</keyword>
<proteinExistence type="predicted"/>
<feature type="transmembrane region" description="Helical" evidence="1">
    <location>
        <begin position="112"/>
        <end position="131"/>
    </location>
</feature>
<dbReference type="AlphaFoldDB" id="A0A7K0DJ31"/>
<dbReference type="EMBL" id="WEGI01000002">
    <property type="protein sequence ID" value="MQY25667.1"/>
    <property type="molecule type" value="Genomic_DNA"/>
</dbReference>
<feature type="signal peptide" evidence="2">
    <location>
        <begin position="1"/>
        <end position="19"/>
    </location>
</feature>
<keyword evidence="1" id="KW-1133">Transmembrane helix</keyword>
<evidence type="ECO:0000256" key="1">
    <source>
        <dbReference type="SAM" id="Phobius"/>
    </source>
</evidence>
<organism evidence="3 4">
    <name type="scientific">Nocardia aurantia</name>
    <dbReference type="NCBI Taxonomy" id="2585199"/>
    <lineage>
        <taxon>Bacteria</taxon>
        <taxon>Bacillati</taxon>
        <taxon>Actinomycetota</taxon>
        <taxon>Actinomycetes</taxon>
        <taxon>Mycobacteriales</taxon>
        <taxon>Nocardiaceae</taxon>
        <taxon>Nocardia</taxon>
    </lineage>
</organism>
<protein>
    <recommendedName>
        <fullName evidence="5">Integral membrane protein</fullName>
    </recommendedName>
</protein>
<feature type="transmembrane region" description="Helical" evidence="1">
    <location>
        <begin position="226"/>
        <end position="248"/>
    </location>
</feature>
<gene>
    <name evidence="3" type="ORF">NRB56_12240</name>
</gene>
<feature type="chain" id="PRO_5038624821" description="Integral membrane protein" evidence="2">
    <location>
        <begin position="20"/>
        <end position="292"/>
    </location>
</feature>
<feature type="transmembrane region" description="Helical" evidence="1">
    <location>
        <begin position="169"/>
        <end position="190"/>
    </location>
</feature>
<dbReference type="Proteomes" id="UP000431401">
    <property type="component" value="Unassembled WGS sequence"/>
</dbReference>
<dbReference type="PANTHER" id="PTHR40761">
    <property type="entry name" value="CONSERVED INTEGRAL MEMBRANE ALANINE VALINE AND LEUCINE RICH PROTEIN-RELATED"/>
    <property type="match status" value="1"/>
</dbReference>
<dbReference type="PANTHER" id="PTHR40761:SF1">
    <property type="entry name" value="CONSERVED INTEGRAL MEMBRANE ALANINE VALINE AND LEUCINE RICH PROTEIN-RELATED"/>
    <property type="match status" value="1"/>
</dbReference>
<dbReference type="RefSeq" id="WP_153339443.1">
    <property type="nucleotide sequence ID" value="NZ_WEGI01000002.1"/>
</dbReference>
<accession>A0A7K0DJ31</accession>
<keyword evidence="1" id="KW-0472">Membrane</keyword>
<feature type="transmembrane region" description="Helical" evidence="1">
    <location>
        <begin position="254"/>
        <end position="272"/>
    </location>
</feature>
<evidence type="ECO:0000256" key="2">
    <source>
        <dbReference type="SAM" id="SignalP"/>
    </source>
</evidence>
<evidence type="ECO:0000313" key="4">
    <source>
        <dbReference type="Proteomes" id="UP000431401"/>
    </source>
</evidence>
<reference evidence="3 4" key="1">
    <citation type="submission" date="2019-10" db="EMBL/GenBank/DDBJ databases">
        <title>Nocardia macrotermitis sp. nov. and Nocardia aurantia sp. nov., isolated from the gut of fungus growing-termite Macrotermes natalensis.</title>
        <authorList>
            <person name="Benndorf R."/>
            <person name="Schwitalla J."/>
            <person name="Martin K."/>
            <person name="De Beer W."/>
            <person name="Kaster A.-K."/>
            <person name="Vollmers J."/>
            <person name="Poulsen M."/>
            <person name="Beemelmanns C."/>
        </authorList>
    </citation>
    <scope>NUCLEOTIDE SEQUENCE [LARGE SCALE GENOMIC DNA]</scope>
    <source>
        <strain evidence="3 4">RB56</strain>
    </source>
</reference>
<dbReference type="OrthoDB" id="4571836at2"/>
<dbReference type="NCBIfam" id="NF038012">
    <property type="entry name" value="DMT_1"/>
    <property type="match status" value="1"/>
</dbReference>
<comment type="caution">
    <text evidence="3">The sequence shown here is derived from an EMBL/GenBank/DDBJ whole genome shotgun (WGS) entry which is preliminary data.</text>
</comment>
<keyword evidence="1" id="KW-0812">Transmembrane</keyword>
<sequence length="292" mass="29576">MSSGLLSAVLALVSAMLFATSASLQQSSARKAALADPDATRVLAVAGIFRALLTSPRWLAGQVASVAGFLSHAAALRYGALPMVQALLVVQLLFALPLAARRRGRALLRRDWVGTLAVCAGLALLIAQGVPHGHVRTSALPAAGGLILVAIAVALIASRMVGSPQMRSALTAVAAGCCVSTTAVVTAIAVPALPHLTWALFAIPVTTTVGAVLTQEAFARGSLPTALTTMTITDPSLSYLAGVTLFAVGARPQPLPLAFAAAVVITGIVLLANSPTLHDERDPGGVEVPVPG</sequence>
<feature type="transmembrane region" description="Helical" evidence="1">
    <location>
        <begin position="80"/>
        <end position="100"/>
    </location>
</feature>
<keyword evidence="4" id="KW-1185">Reference proteome</keyword>
<evidence type="ECO:0000313" key="3">
    <source>
        <dbReference type="EMBL" id="MQY25667.1"/>
    </source>
</evidence>
<evidence type="ECO:0008006" key="5">
    <source>
        <dbReference type="Google" id="ProtNLM"/>
    </source>
</evidence>